<name>A0A8H6SMX6_MYCCL</name>
<keyword evidence="8" id="KW-0808">Transferase</keyword>
<dbReference type="EMBL" id="JACAZE010000012">
    <property type="protein sequence ID" value="KAF7302578.1"/>
    <property type="molecule type" value="Genomic_DNA"/>
</dbReference>
<dbReference type="SMART" id="SM00389">
    <property type="entry name" value="HOX"/>
    <property type="match status" value="2"/>
</dbReference>
<feature type="domain" description="Homeobox" evidence="7">
    <location>
        <begin position="215"/>
        <end position="275"/>
    </location>
</feature>
<feature type="compositionally biased region" description="Low complexity" evidence="6">
    <location>
        <begin position="152"/>
        <end position="167"/>
    </location>
</feature>
<gene>
    <name evidence="8" type="ORF">HMN09_00892300</name>
</gene>
<dbReference type="InterPro" id="IPR009057">
    <property type="entry name" value="Homeodomain-like_sf"/>
</dbReference>
<dbReference type="Proteomes" id="UP000613580">
    <property type="component" value="Unassembled WGS sequence"/>
</dbReference>
<keyword evidence="8" id="KW-0418">Kinase</keyword>
<dbReference type="OrthoDB" id="6159439at2759"/>
<feature type="region of interest" description="Disordered" evidence="6">
    <location>
        <begin position="152"/>
        <end position="229"/>
    </location>
</feature>
<comment type="caution">
    <text evidence="8">The sequence shown here is derived from an EMBL/GenBank/DDBJ whole genome shotgun (WGS) entry which is preliminary data.</text>
</comment>
<evidence type="ECO:0000313" key="9">
    <source>
        <dbReference type="Proteomes" id="UP000613580"/>
    </source>
</evidence>
<keyword evidence="1 4" id="KW-0238">DNA-binding</keyword>
<comment type="subcellular location">
    <subcellularLocation>
        <location evidence="4 5">Nucleus</location>
    </subcellularLocation>
</comment>
<dbReference type="AlphaFoldDB" id="A0A8H6SMX6"/>
<keyword evidence="3 4" id="KW-0539">Nucleus</keyword>
<dbReference type="SUPFAM" id="SSF46689">
    <property type="entry name" value="Homeodomain-like"/>
    <property type="match status" value="2"/>
</dbReference>
<feature type="compositionally biased region" description="Basic residues" evidence="6">
    <location>
        <begin position="349"/>
        <end position="359"/>
    </location>
</feature>
<dbReference type="GO" id="GO:0003677">
    <property type="term" value="F:DNA binding"/>
    <property type="evidence" value="ECO:0007669"/>
    <property type="project" value="UniProtKB-UniRule"/>
</dbReference>
<evidence type="ECO:0000256" key="6">
    <source>
        <dbReference type="SAM" id="MobiDB-lite"/>
    </source>
</evidence>
<evidence type="ECO:0000256" key="4">
    <source>
        <dbReference type="PROSITE-ProRule" id="PRU00108"/>
    </source>
</evidence>
<feature type="DNA-binding region" description="Homeobox" evidence="4">
    <location>
        <begin position="217"/>
        <end position="276"/>
    </location>
</feature>
<feature type="compositionally biased region" description="Low complexity" evidence="6">
    <location>
        <begin position="306"/>
        <end position="340"/>
    </location>
</feature>
<dbReference type="GO" id="GO:0016301">
    <property type="term" value="F:kinase activity"/>
    <property type="evidence" value="ECO:0007669"/>
    <property type="project" value="UniProtKB-KW"/>
</dbReference>
<feature type="compositionally biased region" description="Polar residues" evidence="6">
    <location>
        <begin position="192"/>
        <end position="217"/>
    </location>
</feature>
<evidence type="ECO:0000313" key="8">
    <source>
        <dbReference type="EMBL" id="KAF7302578.1"/>
    </source>
</evidence>
<dbReference type="CDD" id="cd00086">
    <property type="entry name" value="homeodomain"/>
    <property type="match status" value="2"/>
</dbReference>
<dbReference type="Pfam" id="PF00046">
    <property type="entry name" value="Homeodomain"/>
    <property type="match status" value="2"/>
</dbReference>
<dbReference type="PROSITE" id="PS50071">
    <property type="entry name" value="HOMEOBOX_2"/>
    <property type="match status" value="1"/>
</dbReference>
<accession>A0A8H6SMX6</accession>
<organism evidence="8 9">
    <name type="scientific">Mycena chlorophos</name>
    <name type="common">Agaric fungus</name>
    <name type="synonym">Agaricus chlorophos</name>
    <dbReference type="NCBI Taxonomy" id="658473"/>
    <lineage>
        <taxon>Eukaryota</taxon>
        <taxon>Fungi</taxon>
        <taxon>Dikarya</taxon>
        <taxon>Basidiomycota</taxon>
        <taxon>Agaricomycotina</taxon>
        <taxon>Agaricomycetes</taxon>
        <taxon>Agaricomycetidae</taxon>
        <taxon>Agaricales</taxon>
        <taxon>Marasmiineae</taxon>
        <taxon>Mycenaceae</taxon>
        <taxon>Mycena</taxon>
    </lineage>
</organism>
<keyword evidence="2 4" id="KW-0371">Homeobox</keyword>
<feature type="region of interest" description="Disordered" evidence="6">
    <location>
        <begin position="272"/>
        <end position="390"/>
    </location>
</feature>
<evidence type="ECO:0000256" key="5">
    <source>
        <dbReference type="RuleBase" id="RU000682"/>
    </source>
</evidence>
<feature type="compositionally biased region" description="Pro residues" evidence="6">
    <location>
        <begin position="373"/>
        <end position="390"/>
    </location>
</feature>
<protein>
    <submittedName>
        <fullName evidence="8">Pantothenate kinase</fullName>
    </submittedName>
</protein>
<evidence type="ECO:0000256" key="2">
    <source>
        <dbReference type="ARBA" id="ARBA00023155"/>
    </source>
</evidence>
<dbReference type="InterPro" id="IPR001356">
    <property type="entry name" value="HD"/>
</dbReference>
<dbReference type="GO" id="GO:0005634">
    <property type="term" value="C:nucleus"/>
    <property type="evidence" value="ECO:0007669"/>
    <property type="project" value="UniProtKB-SubCell"/>
</dbReference>
<evidence type="ECO:0000256" key="1">
    <source>
        <dbReference type="ARBA" id="ARBA00023125"/>
    </source>
</evidence>
<evidence type="ECO:0000259" key="7">
    <source>
        <dbReference type="PROSITE" id="PS50071"/>
    </source>
</evidence>
<proteinExistence type="predicted"/>
<keyword evidence="9" id="KW-1185">Reference proteome</keyword>
<sequence>MADLQQQPKKPRHRHSAVQLAALNALYEKTEHPTLTQRTELALSLGFSVVDDAHFRSQAPLDHQQLGNQAQYNSPADPDLGHLSRAVVDELEAIRRRNPYPTFDESKMVAERLQVHHSTIIDWFRMHDDTRDHSLNLPPLVKTIPSLRLPPLSALPPASSTSHPSLAGIMEGGSRRLPSVHEEDHHSYASPGRQQRSPSPRDNAAPYSTGSSATTVTRPRRGRPDTMQLEGLRRLLAKTANPTIEERSALGREIGMDLVKVSNWFRNLRQSKAKRARRQMEQSHMQPGSEDESTHSSLSGDRVYLSSTSPSRSETPPPSATSYSSSVEAVPALTRSSSSSDDSEAQQRARSRAWMRRLVHSSDDEEEVQEAVTPPPPAPMPMQVDAPPPQNKAYEDAMLLLSFHQHAA</sequence>
<dbReference type="Gene3D" id="1.10.10.60">
    <property type="entry name" value="Homeodomain-like"/>
    <property type="match status" value="2"/>
</dbReference>
<dbReference type="PANTHER" id="PTHR47465">
    <property type="entry name" value="MCG113260-RELATED-RELATED"/>
    <property type="match status" value="1"/>
</dbReference>
<reference evidence="8" key="1">
    <citation type="submission" date="2020-05" db="EMBL/GenBank/DDBJ databases">
        <title>Mycena genomes resolve the evolution of fungal bioluminescence.</title>
        <authorList>
            <person name="Tsai I.J."/>
        </authorList>
    </citation>
    <scope>NUCLEOTIDE SEQUENCE</scope>
    <source>
        <strain evidence="8">110903Hualien_Pintung</strain>
    </source>
</reference>
<evidence type="ECO:0000256" key="3">
    <source>
        <dbReference type="ARBA" id="ARBA00023242"/>
    </source>
</evidence>